<protein>
    <recommendedName>
        <fullName evidence="8">Fibrillarin</fullName>
    </recommendedName>
</protein>
<proteinExistence type="inferred from homology"/>
<keyword evidence="3" id="KW-0489">Methyltransferase</keyword>
<dbReference type="EMBL" id="JAUIZM010000001">
    <property type="protein sequence ID" value="KAK1404046.1"/>
    <property type="molecule type" value="Genomic_DNA"/>
</dbReference>
<dbReference type="Pfam" id="PF01269">
    <property type="entry name" value="Fibrillarin"/>
    <property type="match status" value="1"/>
</dbReference>
<sequence length="255" mass="28680">MRLPVPRKDGIVTRRVGLNSGGSTVLVEPHRVHKGVFICNGQSDQLHTVGKPEQNDLSHIVQYRDGSMVSYRLWSSSGSDLAAVLAKTGRTTHIKPRACVLYLGADYRTTSHVSDIVGPYGMVYAVAPSSSLDPSYLARKCHNVEWIFEDPMKPETYRERITVDVSVLLSEVHGPDQVKMMYMNASYFMKAGGRFVVSVKGDFRELDFPFTIAMDVIDDEYDELVDKQFEPSWDVKLAEDHVYFVGAYLGIRTCF</sequence>
<dbReference type="PRINTS" id="PR00052">
    <property type="entry name" value="FIBRILLARIN"/>
</dbReference>
<keyword evidence="2" id="KW-0698">rRNA processing</keyword>
<dbReference type="InterPro" id="IPR000692">
    <property type="entry name" value="Fibrillarin"/>
</dbReference>
<evidence type="ECO:0000256" key="3">
    <source>
        <dbReference type="ARBA" id="ARBA00022603"/>
    </source>
</evidence>
<reference evidence="6" key="1">
    <citation type="submission" date="2023-02" db="EMBL/GenBank/DDBJ databases">
        <title>Genome of toxic invasive species Heracleum sosnowskyi carries increased number of genes despite the absence of recent whole-genome duplications.</title>
        <authorList>
            <person name="Schelkunov M."/>
            <person name="Shtratnikova V."/>
            <person name="Makarenko M."/>
            <person name="Klepikova A."/>
            <person name="Omelchenko D."/>
            <person name="Novikova G."/>
            <person name="Obukhova E."/>
            <person name="Bogdanov V."/>
            <person name="Penin A."/>
            <person name="Logacheva M."/>
        </authorList>
    </citation>
    <scope>NUCLEOTIDE SEQUENCE</scope>
    <source>
        <strain evidence="6">Hsosn_3</strain>
        <tissue evidence="6">Leaf</tissue>
    </source>
</reference>
<keyword evidence="7" id="KW-1185">Reference proteome</keyword>
<dbReference type="Gene3D" id="3.40.50.150">
    <property type="entry name" value="Vaccinia Virus protein VP39"/>
    <property type="match status" value="1"/>
</dbReference>
<evidence type="ECO:0000256" key="5">
    <source>
        <dbReference type="ARBA" id="ARBA00022884"/>
    </source>
</evidence>
<dbReference type="GO" id="GO:0032040">
    <property type="term" value="C:small-subunit processome"/>
    <property type="evidence" value="ECO:0007669"/>
    <property type="project" value="TreeGrafter"/>
</dbReference>
<dbReference type="SUPFAM" id="SSF53335">
    <property type="entry name" value="S-adenosyl-L-methionine-dependent methyltransferases"/>
    <property type="match status" value="1"/>
</dbReference>
<accession>A0AAD8JI17</accession>
<dbReference type="PANTHER" id="PTHR10335">
    <property type="entry name" value="RRNA 2-O-METHYLTRANSFERASE FIBRILLARIN"/>
    <property type="match status" value="1"/>
</dbReference>
<dbReference type="GO" id="GO:0031428">
    <property type="term" value="C:box C/D methylation guide snoRNP complex"/>
    <property type="evidence" value="ECO:0007669"/>
    <property type="project" value="TreeGrafter"/>
</dbReference>
<evidence type="ECO:0000256" key="1">
    <source>
        <dbReference type="ARBA" id="ARBA00010632"/>
    </source>
</evidence>
<dbReference type="GO" id="GO:0000494">
    <property type="term" value="P:box C/D sno(s)RNA 3'-end processing"/>
    <property type="evidence" value="ECO:0007669"/>
    <property type="project" value="TreeGrafter"/>
</dbReference>
<evidence type="ECO:0000256" key="2">
    <source>
        <dbReference type="ARBA" id="ARBA00022552"/>
    </source>
</evidence>
<dbReference type="GO" id="GO:0008649">
    <property type="term" value="F:rRNA methyltransferase activity"/>
    <property type="evidence" value="ECO:0007669"/>
    <property type="project" value="TreeGrafter"/>
</dbReference>
<dbReference type="AlphaFoldDB" id="A0AAD8JI17"/>
<evidence type="ECO:0000313" key="7">
    <source>
        <dbReference type="Proteomes" id="UP001237642"/>
    </source>
</evidence>
<evidence type="ECO:0008006" key="8">
    <source>
        <dbReference type="Google" id="ProtNLM"/>
    </source>
</evidence>
<dbReference type="SMART" id="SM01206">
    <property type="entry name" value="Fibrillarin"/>
    <property type="match status" value="1"/>
</dbReference>
<dbReference type="GO" id="GO:1990259">
    <property type="term" value="F:histone H2AQ104 methyltransferase activity"/>
    <property type="evidence" value="ECO:0007669"/>
    <property type="project" value="TreeGrafter"/>
</dbReference>
<keyword evidence="4" id="KW-0808">Transferase</keyword>
<comment type="similarity">
    <text evidence="1">Belongs to the methyltransferase superfamily. Fibrillarin family.</text>
</comment>
<dbReference type="Proteomes" id="UP001237642">
    <property type="component" value="Unassembled WGS sequence"/>
</dbReference>
<evidence type="ECO:0000313" key="6">
    <source>
        <dbReference type="EMBL" id="KAK1404046.1"/>
    </source>
</evidence>
<keyword evidence="5" id="KW-0694">RNA-binding</keyword>
<reference evidence="6" key="2">
    <citation type="submission" date="2023-05" db="EMBL/GenBank/DDBJ databases">
        <authorList>
            <person name="Schelkunov M.I."/>
        </authorList>
    </citation>
    <scope>NUCLEOTIDE SEQUENCE</scope>
    <source>
        <strain evidence="6">Hsosn_3</strain>
        <tissue evidence="6">Leaf</tissue>
    </source>
</reference>
<organism evidence="6 7">
    <name type="scientific">Heracleum sosnowskyi</name>
    <dbReference type="NCBI Taxonomy" id="360622"/>
    <lineage>
        <taxon>Eukaryota</taxon>
        <taxon>Viridiplantae</taxon>
        <taxon>Streptophyta</taxon>
        <taxon>Embryophyta</taxon>
        <taxon>Tracheophyta</taxon>
        <taxon>Spermatophyta</taxon>
        <taxon>Magnoliopsida</taxon>
        <taxon>eudicotyledons</taxon>
        <taxon>Gunneridae</taxon>
        <taxon>Pentapetalae</taxon>
        <taxon>asterids</taxon>
        <taxon>campanulids</taxon>
        <taxon>Apiales</taxon>
        <taxon>Apiaceae</taxon>
        <taxon>Apioideae</taxon>
        <taxon>apioid superclade</taxon>
        <taxon>Tordylieae</taxon>
        <taxon>Tordyliinae</taxon>
        <taxon>Heracleum</taxon>
    </lineage>
</organism>
<dbReference type="GO" id="GO:0003723">
    <property type="term" value="F:RNA binding"/>
    <property type="evidence" value="ECO:0007669"/>
    <property type="project" value="UniProtKB-KW"/>
</dbReference>
<dbReference type="PANTHER" id="PTHR10335:SF0">
    <property type="entry name" value="RRNA 2'-O-METHYLTRANSFERASE FIBRILLARIN 1-RELATED"/>
    <property type="match status" value="1"/>
</dbReference>
<dbReference type="InterPro" id="IPR029063">
    <property type="entry name" value="SAM-dependent_MTases_sf"/>
</dbReference>
<evidence type="ECO:0000256" key="4">
    <source>
        <dbReference type="ARBA" id="ARBA00022679"/>
    </source>
</evidence>
<gene>
    <name evidence="6" type="ORF">POM88_003651</name>
</gene>
<name>A0AAD8JI17_9APIA</name>
<comment type="caution">
    <text evidence="6">The sequence shown here is derived from an EMBL/GenBank/DDBJ whole genome shotgun (WGS) entry which is preliminary data.</text>
</comment>